<gene>
    <name evidence="4" type="ORF">SARC_06320</name>
</gene>
<dbReference type="InterPro" id="IPR009395">
    <property type="entry name" value="BLOC1S1"/>
</dbReference>
<evidence type="ECO:0000313" key="4">
    <source>
        <dbReference type="EMBL" id="KNC81346.1"/>
    </source>
</evidence>
<dbReference type="GO" id="GO:0016197">
    <property type="term" value="P:endosomal transport"/>
    <property type="evidence" value="ECO:0007669"/>
    <property type="project" value="TreeGrafter"/>
</dbReference>
<proteinExistence type="inferred from homology"/>
<protein>
    <recommendedName>
        <fullName evidence="2">Biogenesis of lysosome-related organelles complex 1 subunit 1</fullName>
    </recommendedName>
</protein>
<evidence type="ECO:0000256" key="1">
    <source>
        <dbReference type="ARBA" id="ARBA00007133"/>
    </source>
</evidence>
<keyword evidence="5" id="KW-1185">Reference proteome</keyword>
<dbReference type="EMBL" id="KQ242042">
    <property type="protein sequence ID" value="KNC81346.1"/>
    <property type="molecule type" value="Genomic_DNA"/>
</dbReference>
<feature type="signal peptide" evidence="3">
    <location>
        <begin position="1"/>
        <end position="19"/>
    </location>
</feature>
<dbReference type="GeneID" id="25906824"/>
<dbReference type="RefSeq" id="XP_014155248.1">
    <property type="nucleotide sequence ID" value="XM_014299773.1"/>
</dbReference>
<dbReference type="STRING" id="667725.A0A0L0FXQ4"/>
<dbReference type="Proteomes" id="UP000054560">
    <property type="component" value="Unassembled WGS sequence"/>
</dbReference>
<dbReference type="eggNOG" id="KOG3390">
    <property type="taxonomic scope" value="Eukaryota"/>
</dbReference>
<dbReference type="Pfam" id="PF06320">
    <property type="entry name" value="GCN5L1"/>
    <property type="match status" value="1"/>
</dbReference>
<feature type="chain" id="PRO_5005539071" description="Biogenesis of lysosome-related organelles complex 1 subunit 1" evidence="3">
    <location>
        <begin position="20"/>
        <end position="102"/>
    </location>
</feature>
<evidence type="ECO:0000256" key="3">
    <source>
        <dbReference type="SAM" id="SignalP"/>
    </source>
</evidence>
<comment type="similarity">
    <text evidence="1">Belongs to the BLOC1S1 family.</text>
</comment>
<dbReference type="OrthoDB" id="20018at2759"/>
<evidence type="ECO:0000313" key="5">
    <source>
        <dbReference type="Proteomes" id="UP000054560"/>
    </source>
</evidence>
<dbReference type="AlphaFoldDB" id="A0A0L0FXQ4"/>
<sequence>MWHTLRLNALLIASSYTTARVAEIFANQRELEKQTKLLTQHTEVLSKETDQWQNMVESFNDALKEIGDVENWARVMENDLKIIADVVKQVNKEPEPEEELSE</sequence>
<name>A0A0L0FXQ4_9EUKA</name>
<keyword evidence="3" id="KW-0732">Signal</keyword>
<dbReference type="PANTHER" id="PTHR13073:SF0">
    <property type="entry name" value="BIOGENESIS OF LYSOSOME-RELATED ORGANELLES COMPLEX 1 SUBUNIT 1"/>
    <property type="match status" value="1"/>
</dbReference>
<reference evidence="4 5" key="1">
    <citation type="submission" date="2011-02" db="EMBL/GenBank/DDBJ databases">
        <title>The Genome Sequence of Sphaeroforma arctica JP610.</title>
        <authorList>
            <consortium name="The Broad Institute Genome Sequencing Platform"/>
            <person name="Russ C."/>
            <person name="Cuomo C."/>
            <person name="Young S.K."/>
            <person name="Zeng Q."/>
            <person name="Gargeya S."/>
            <person name="Alvarado L."/>
            <person name="Berlin A."/>
            <person name="Chapman S.B."/>
            <person name="Chen Z."/>
            <person name="Freedman E."/>
            <person name="Gellesch M."/>
            <person name="Goldberg J."/>
            <person name="Griggs A."/>
            <person name="Gujja S."/>
            <person name="Heilman E."/>
            <person name="Heiman D."/>
            <person name="Howarth C."/>
            <person name="Mehta T."/>
            <person name="Neiman D."/>
            <person name="Pearson M."/>
            <person name="Roberts A."/>
            <person name="Saif S."/>
            <person name="Shea T."/>
            <person name="Shenoy N."/>
            <person name="Sisk P."/>
            <person name="Stolte C."/>
            <person name="Sykes S."/>
            <person name="White J."/>
            <person name="Yandava C."/>
            <person name="Burger G."/>
            <person name="Gray M.W."/>
            <person name="Holland P.W.H."/>
            <person name="King N."/>
            <person name="Lang F.B.F."/>
            <person name="Roger A.J."/>
            <person name="Ruiz-Trillo I."/>
            <person name="Haas B."/>
            <person name="Nusbaum C."/>
            <person name="Birren B."/>
        </authorList>
    </citation>
    <scope>NUCLEOTIDE SEQUENCE [LARGE SCALE GENOMIC DNA]</scope>
    <source>
        <strain evidence="4 5">JP610</strain>
    </source>
</reference>
<evidence type="ECO:0000256" key="2">
    <source>
        <dbReference type="ARBA" id="ARBA00019577"/>
    </source>
</evidence>
<dbReference type="GO" id="GO:0031083">
    <property type="term" value="C:BLOC-1 complex"/>
    <property type="evidence" value="ECO:0007669"/>
    <property type="project" value="InterPro"/>
</dbReference>
<organism evidence="4 5">
    <name type="scientific">Sphaeroforma arctica JP610</name>
    <dbReference type="NCBI Taxonomy" id="667725"/>
    <lineage>
        <taxon>Eukaryota</taxon>
        <taxon>Ichthyosporea</taxon>
        <taxon>Ichthyophonida</taxon>
        <taxon>Sphaeroforma</taxon>
    </lineage>
</organism>
<accession>A0A0L0FXQ4</accession>
<dbReference type="PANTHER" id="PTHR13073">
    <property type="entry name" value="BLOC-1 COMPLEX SUBUNIT 1"/>
    <property type="match status" value="1"/>
</dbReference>